<dbReference type="KEGG" id="mfk:E2N92_00955"/>
<sequence>MQDDDRTILLTADLEKALAAGDDEAVHAALHDLLLYKAVHPLTPADLDIVAAVLDLGGRGARTALKIVYTSAMRQGTLPGDRDAAAVRLRAVLERAGDDRTAVRHALHLLAVLGDGRAVVEHLAAEGDAVRKEDYLSPVMAAVLTRSDADLAAVQAALSGRAAEEIRAIREYARDPDAYEERVRMTQEDEVEIL</sequence>
<gene>
    <name evidence="1" type="ORF">E2N92_00955</name>
</gene>
<evidence type="ECO:0000313" key="1">
    <source>
        <dbReference type="EMBL" id="QYZ78098.1"/>
    </source>
</evidence>
<protein>
    <submittedName>
        <fullName evidence="1">Uncharacterized protein</fullName>
    </submittedName>
</protein>
<dbReference type="Proteomes" id="UP000826709">
    <property type="component" value="Chromosome"/>
</dbReference>
<accession>A0A8G0ZZR5</accession>
<dbReference type="OrthoDB" id="112261at2157"/>
<dbReference type="EMBL" id="CP037968">
    <property type="protein sequence ID" value="QYZ78098.1"/>
    <property type="molecule type" value="Genomic_DNA"/>
</dbReference>
<evidence type="ECO:0000313" key="2">
    <source>
        <dbReference type="Proteomes" id="UP000826709"/>
    </source>
</evidence>
<dbReference type="AlphaFoldDB" id="A0A8G0ZZR5"/>
<proteinExistence type="predicted"/>
<dbReference type="RefSeq" id="WP_220681834.1">
    <property type="nucleotide sequence ID" value="NZ_CP037968.1"/>
</dbReference>
<reference evidence="1" key="1">
    <citation type="journal article" date="2005" name="Int. J. Syst. Evol. Microbiol.">
        <title>Methanofollis formosanus sp. nov., isolated from a fish pond.</title>
        <authorList>
            <person name="Wu S.Y."/>
            <person name="Chen S.C."/>
            <person name="Lai M.C."/>
        </authorList>
    </citation>
    <scope>NUCLEOTIDE SEQUENCE</scope>
    <source>
        <strain evidence="1">ML15</strain>
    </source>
</reference>
<name>A0A8G0ZZR5_9EURY</name>
<organism evidence="1 2">
    <name type="scientific">Methanofollis formosanus</name>
    <dbReference type="NCBI Taxonomy" id="299308"/>
    <lineage>
        <taxon>Archaea</taxon>
        <taxon>Methanobacteriati</taxon>
        <taxon>Methanobacteriota</taxon>
        <taxon>Stenosarchaea group</taxon>
        <taxon>Methanomicrobia</taxon>
        <taxon>Methanomicrobiales</taxon>
        <taxon>Methanomicrobiaceae</taxon>
        <taxon>Methanofollis</taxon>
    </lineage>
</organism>
<reference evidence="1" key="2">
    <citation type="submission" date="2019-03" db="EMBL/GenBank/DDBJ databases">
        <authorList>
            <person name="Chen S.-C."/>
            <person name="Wu S.-Y."/>
            <person name="Lai M.-C."/>
        </authorList>
    </citation>
    <scope>NUCLEOTIDE SEQUENCE</scope>
    <source>
        <strain evidence="1">ML15</strain>
    </source>
</reference>
<keyword evidence="2" id="KW-1185">Reference proteome</keyword>